<name>A0A0W1R8H9_9EURY</name>
<dbReference type="Proteomes" id="UP000054387">
    <property type="component" value="Unassembled WGS sequence"/>
</dbReference>
<accession>A0A0W1R8H9</accession>
<comment type="catalytic activity">
    <reaction evidence="4">
        <text>a D-aminoacyl-tRNA + H2O = a tRNA + a D-alpha-amino acid + H(+)</text>
        <dbReference type="Rhea" id="RHEA:13953"/>
        <dbReference type="Rhea" id="RHEA-COMP:10123"/>
        <dbReference type="Rhea" id="RHEA-COMP:10124"/>
        <dbReference type="ChEBI" id="CHEBI:15377"/>
        <dbReference type="ChEBI" id="CHEBI:15378"/>
        <dbReference type="ChEBI" id="CHEBI:59871"/>
        <dbReference type="ChEBI" id="CHEBI:78442"/>
        <dbReference type="ChEBI" id="CHEBI:79333"/>
        <dbReference type="EC" id="3.1.1.96"/>
    </reaction>
</comment>
<comment type="function">
    <text evidence="4">D-aminoacyl-tRNA deacylase with broad substrate specificity. By recycling D-aminoacyl-tRNA to D-amino acids and free tRNA molecules, this enzyme counteracts the toxicity associated with the formation of D-aminoacyl-tRNA entities in vivo.</text>
</comment>
<evidence type="ECO:0000256" key="1">
    <source>
        <dbReference type="ARBA" id="ARBA00022723"/>
    </source>
</evidence>
<dbReference type="AlphaFoldDB" id="A0A0W1R8H9"/>
<dbReference type="GO" id="GO:0051499">
    <property type="term" value="F:D-aminoacyl-tRNA deacylase activity"/>
    <property type="evidence" value="ECO:0007669"/>
    <property type="project" value="UniProtKB-UniRule"/>
</dbReference>
<dbReference type="PANTHER" id="PTHR34667:SF1">
    <property type="entry name" value="D-AMINOACYL-TRNA DEACYLASE"/>
    <property type="match status" value="1"/>
</dbReference>
<keyword evidence="6" id="KW-1185">Reference proteome</keyword>
<evidence type="ECO:0000313" key="6">
    <source>
        <dbReference type="Proteomes" id="UP000054387"/>
    </source>
</evidence>
<dbReference type="EC" id="3.1.1.96" evidence="4"/>
<dbReference type="GO" id="GO:0008270">
    <property type="term" value="F:zinc ion binding"/>
    <property type="evidence" value="ECO:0007669"/>
    <property type="project" value="UniProtKB-UniRule"/>
</dbReference>
<dbReference type="Pfam" id="PF04414">
    <property type="entry name" value="tRNA_deacylase"/>
    <property type="match status" value="1"/>
</dbReference>
<dbReference type="Gene3D" id="3.40.630.50">
    <property type="entry name" value="AF0625-like"/>
    <property type="match status" value="1"/>
</dbReference>
<comment type="subunit">
    <text evidence="4">Monomer.</text>
</comment>
<dbReference type="InterPro" id="IPR007508">
    <property type="entry name" value="DtdA"/>
</dbReference>
<proteinExistence type="inferred from homology"/>
<comment type="cofactor">
    <cofactor evidence="4">
        <name>Zn(2+)</name>
        <dbReference type="ChEBI" id="CHEBI:29105"/>
    </cofactor>
    <text evidence="4">Binds 2 Zn(2+) ions per subunit.</text>
</comment>
<dbReference type="GO" id="GO:0106026">
    <property type="term" value="F:Gly-tRNA(Ala) deacylase activity"/>
    <property type="evidence" value="ECO:0007669"/>
    <property type="project" value="RHEA"/>
</dbReference>
<sequence>MIAIVVSRADYASEHIGDHLLELADWEEHQDDTRPDADGGGTVYRTDGFELRTFEDLHVYLDDPTNAFVSGGTDQTPGTDADPDLLVFASRHSGETGALLTAHFTGNFGPEKYGGSDRELAETCPGAQKAVVSALAEHAPDGYEVGIEATHHGPTKLSVPSMFVELGSDDPQWEDAEAARAVARAILDLRGTSVNLEAAGGDDSDDTDNGDPNRHVVGFGGGHYAPRFGRVVRETEWAVGHVGANWQLDAMGAPETNHDVLEQAFEQSDAEFALVDGENPELEAVIDELGYEVVSETWLREVGDRPLPVVSALEAELSTVDDGLRFGRRRVDDESGFSVVEFPDELLAETQGIDADAVREAVLDHTVAFETQESGTRAVGRAAVAGDTDYGALVAALTDVLESKYDEVERDEGSGVVRAHESAFDPERAKTLGISEGPAFGKLAAGQAVEREGERIDPEVVHVDRTVTFPY</sequence>
<dbReference type="STRING" id="1514971.AUR64_08895"/>
<dbReference type="RefSeq" id="WP_058581100.1">
    <property type="nucleotide sequence ID" value="NZ_LOPU01000018.1"/>
</dbReference>
<evidence type="ECO:0000256" key="4">
    <source>
        <dbReference type="HAMAP-Rule" id="MF_00562"/>
    </source>
</evidence>
<reference evidence="5 6" key="1">
    <citation type="submission" date="2015-12" db="EMBL/GenBank/DDBJ databases">
        <title>Haloprofundus marisrubri gen. nov., sp. nov., an extremely halophilic archaeon isolated from the Discovery deep brine-seawater interface in the Red Sea.</title>
        <authorList>
            <person name="Zhang G."/>
            <person name="Stingl U."/>
            <person name="Rashid M."/>
        </authorList>
    </citation>
    <scope>NUCLEOTIDE SEQUENCE [LARGE SCALE GENOMIC DNA]</scope>
    <source>
        <strain evidence="5 6">SB9</strain>
    </source>
</reference>
<evidence type="ECO:0000256" key="2">
    <source>
        <dbReference type="ARBA" id="ARBA00022801"/>
    </source>
</evidence>
<keyword evidence="2 4" id="KW-0378">Hydrolase</keyword>
<evidence type="ECO:0000256" key="3">
    <source>
        <dbReference type="ARBA" id="ARBA00022833"/>
    </source>
</evidence>
<dbReference type="OrthoDB" id="9863at2157"/>
<dbReference type="InterPro" id="IPR018033">
    <property type="entry name" value="Deacylase_DtdA_archaea"/>
</dbReference>
<comment type="catalytic activity">
    <reaction evidence="4">
        <text>glycyl-tRNA(Ala) + H2O = tRNA(Ala) + glycine + H(+)</text>
        <dbReference type="Rhea" id="RHEA:53744"/>
        <dbReference type="Rhea" id="RHEA-COMP:9657"/>
        <dbReference type="Rhea" id="RHEA-COMP:13640"/>
        <dbReference type="ChEBI" id="CHEBI:15377"/>
        <dbReference type="ChEBI" id="CHEBI:15378"/>
        <dbReference type="ChEBI" id="CHEBI:57305"/>
        <dbReference type="ChEBI" id="CHEBI:78442"/>
        <dbReference type="ChEBI" id="CHEBI:78522"/>
        <dbReference type="EC" id="3.1.1.96"/>
    </reaction>
</comment>
<dbReference type="GO" id="GO:0019478">
    <property type="term" value="P:D-amino acid catabolic process"/>
    <property type="evidence" value="ECO:0007669"/>
    <property type="project" value="UniProtKB-UniRule"/>
</dbReference>
<dbReference type="EMBL" id="LOPU01000018">
    <property type="protein sequence ID" value="KTG09745.1"/>
    <property type="molecule type" value="Genomic_DNA"/>
</dbReference>
<comment type="caution">
    <text evidence="5">The sequence shown here is derived from an EMBL/GenBank/DDBJ whole genome shotgun (WGS) entry which is preliminary data.</text>
</comment>
<dbReference type="NCBIfam" id="NF011435">
    <property type="entry name" value="PRK14866.1-1"/>
    <property type="match status" value="1"/>
</dbReference>
<keyword evidence="3 4" id="KW-0862">Zinc</keyword>
<keyword evidence="1 4" id="KW-0479">Metal-binding</keyword>
<organism evidence="5 6">
    <name type="scientific">Haloprofundus marisrubri</name>
    <dbReference type="NCBI Taxonomy" id="1514971"/>
    <lineage>
        <taxon>Archaea</taxon>
        <taxon>Methanobacteriati</taxon>
        <taxon>Methanobacteriota</taxon>
        <taxon>Stenosarchaea group</taxon>
        <taxon>Halobacteria</taxon>
        <taxon>Halobacteriales</taxon>
        <taxon>Haloferacaceae</taxon>
        <taxon>Haloprofundus</taxon>
    </lineage>
</organism>
<dbReference type="Gene3D" id="3.40.50.10700">
    <property type="entry name" value="AF0625-like"/>
    <property type="match status" value="1"/>
</dbReference>
<evidence type="ECO:0000313" key="5">
    <source>
        <dbReference type="EMBL" id="KTG09745.1"/>
    </source>
</evidence>
<comment type="similarity">
    <text evidence="4">Belongs to the DtdA deacylase family.</text>
</comment>
<dbReference type="HAMAP" id="MF_00562">
    <property type="entry name" value="Deacylase_DtdA"/>
    <property type="match status" value="1"/>
</dbReference>
<dbReference type="SUPFAM" id="SSF142535">
    <property type="entry name" value="AF0625-like"/>
    <property type="match status" value="1"/>
</dbReference>
<protein>
    <recommendedName>
        <fullName evidence="4">D-aminoacyl-tRNA deacylase</fullName>
        <ecNumber evidence="4">3.1.1.96</ecNumber>
    </recommendedName>
</protein>
<gene>
    <name evidence="4" type="primary">dtdA</name>
    <name evidence="5" type="ORF">AUR64_08895</name>
</gene>
<dbReference type="PANTHER" id="PTHR34667">
    <property type="entry name" value="D-AMINOACYL-TRNA DEACYLASE"/>
    <property type="match status" value="1"/>
</dbReference>